<accession>A0A3R9MHW1</accession>
<feature type="chain" id="PRO_5018729168" description="DUF5034 domain-containing protein" evidence="1">
    <location>
        <begin position="19"/>
        <end position="200"/>
    </location>
</feature>
<organism evidence="2 3">
    <name type="scientific">Hymenobacter perfusus</name>
    <dbReference type="NCBI Taxonomy" id="1236770"/>
    <lineage>
        <taxon>Bacteria</taxon>
        <taxon>Pseudomonadati</taxon>
        <taxon>Bacteroidota</taxon>
        <taxon>Cytophagia</taxon>
        <taxon>Cytophagales</taxon>
        <taxon>Hymenobacteraceae</taxon>
        <taxon>Hymenobacter</taxon>
    </lineage>
</organism>
<reference evidence="2 3" key="1">
    <citation type="submission" date="2018-12" db="EMBL/GenBank/DDBJ databases">
        <authorList>
            <person name="Feng G."/>
            <person name="Zhu H."/>
        </authorList>
    </citation>
    <scope>NUCLEOTIDE SEQUENCE [LARGE SCALE GENOMIC DNA]</scope>
    <source>
        <strain evidence="2 3">LMG 26000</strain>
    </source>
</reference>
<keyword evidence="3" id="KW-1185">Reference proteome</keyword>
<sequence length="200" mass="20896">MKRLLLFTSLVLGLPACGDLLCADSCGCNPTPKVGNYDITGTTVTAIANAGSSATVLAAAGPVSRSEFALRFALATRMVAAHEHRAGWGAAYACSPVEPKFTELVTAITVTSSSALDARHPAGSSLNDLLNVYEIVGNPVADGLLSDYVQRRAQQPALLLELRLATPAAANTGPQQFTVVYQLSNGETYTAETVPLMLTQ</sequence>
<evidence type="ECO:0000313" key="2">
    <source>
        <dbReference type="EMBL" id="RSK40864.1"/>
    </source>
</evidence>
<feature type="signal peptide" evidence="1">
    <location>
        <begin position="1"/>
        <end position="18"/>
    </location>
</feature>
<name>A0A3R9MHW1_9BACT</name>
<gene>
    <name evidence="2" type="ORF">EI293_18125</name>
</gene>
<dbReference type="AlphaFoldDB" id="A0A3R9MHW1"/>
<dbReference type="OrthoDB" id="876977at2"/>
<protein>
    <recommendedName>
        <fullName evidence="4">DUF5034 domain-containing protein</fullName>
    </recommendedName>
</protein>
<dbReference type="RefSeq" id="WP_125439968.1">
    <property type="nucleotide sequence ID" value="NZ_RWIU01000007.1"/>
</dbReference>
<dbReference type="Proteomes" id="UP000270291">
    <property type="component" value="Unassembled WGS sequence"/>
</dbReference>
<proteinExistence type="predicted"/>
<dbReference type="EMBL" id="RWIU01000007">
    <property type="protein sequence ID" value="RSK40864.1"/>
    <property type="molecule type" value="Genomic_DNA"/>
</dbReference>
<comment type="caution">
    <text evidence="2">The sequence shown here is derived from an EMBL/GenBank/DDBJ whole genome shotgun (WGS) entry which is preliminary data.</text>
</comment>
<evidence type="ECO:0000313" key="3">
    <source>
        <dbReference type="Proteomes" id="UP000270291"/>
    </source>
</evidence>
<evidence type="ECO:0008006" key="4">
    <source>
        <dbReference type="Google" id="ProtNLM"/>
    </source>
</evidence>
<evidence type="ECO:0000256" key="1">
    <source>
        <dbReference type="SAM" id="SignalP"/>
    </source>
</evidence>
<keyword evidence="1" id="KW-0732">Signal</keyword>